<dbReference type="Proteomes" id="UP001344906">
    <property type="component" value="Unassembled WGS sequence"/>
</dbReference>
<dbReference type="PANTHER" id="PTHR42776:SF27">
    <property type="entry name" value="DIPEPTIDYL PEPTIDASE FAMILY MEMBER 6"/>
    <property type="match status" value="1"/>
</dbReference>
<reference evidence="5 6" key="1">
    <citation type="submission" date="2023-02" db="EMBL/GenBank/DDBJ databases">
        <title>Dictyobacter halimunensis sp. nov., a new member of the class Ktedonobacteria from forest soil in a geothermal area.</title>
        <authorList>
            <person name="Rachmania M.K."/>
            <person name="Ningsih F."/>
            <person name="Sakai Y."/>
            <person name="Yabe S."/>
            <person name="Yokota A."/>
            <person name="Sjamsuridzal W."/>
        </authorList>
    </citation>
    <scope>NUCLEOTIDE SEQUENCE [LARGE SCALE GENOMIC DNA]</scope>
    <source>
        <strain evidence="5 6">S3.2.2.5</strain>
    </source>
</reference>
<comment type="caution">
    <text evidence="5">The sequence shown here is derived from an EMBL/GenBank/DDBJ whole genome shotgun (WGS) entry which is preliminary data.</text>
</comment>
<dbReference type="SUPFAM" id="SSF82171">
    <property type="entry name" value="DPP6 N-terminal domain-like"/>
    <property type="match status" value="1"/>
</dbReference>
<dbReference type="EMBL" id="BSRI01000001">
    <property type="protein sequence ID" value="GLV55453.1"/>
    <property type="molecule type" value="Genomic_DNA"/>
</dbReference>
<dbReference type="Gene3D" id="2.120.10.30">
    <property type="entry name" value="TolB, C-terminal domain"/>
    <property type="match status" value="1"/>
</dbReference>
<dbReference type="Pfam" id="PF07676">
    <property type="entry name" value="PD40"/>
    <property type="match status" value="1"/>
</dbReference>
<dbReference type="Pfam" id="PF00326">
    <property type="entry name" value="Peptidase_S9"/>
    <property type="match status" value="1"/>
</dbReference>
<accession>A0ABQ6FMI3</accession>
<dbReference type="Gene3D" id="3.40.50.1820">
    <property type="entry name" value="alpha/beta hydrolase"/>
    <property type="match status" value="1"/>
</dbReference>
<feature type="region of interest" description="Disordered" evidence="3">
    <location>
        <begin position="154"/>
        <end position="175"/>
    </location>
</feature>
<keyword evidence="6" id="KW-1185">Reference proteome</keyword>
<dbReference type="RefSeq" id="WP_338249802.1">
    <property type="nucleotide sequence ID" value="NZ_BSRI01000001.1"/>
</dbReference>
<proteinExistence type="predicted"/>
<evidence type="ECO:0000256" key="1">
    <source>
        <dbReference type="ARBA" id="ARBA00022801"/>
    </source>
</evidence>
<keyword evidence="2" id="KW-0720">Serine protease</keyword>
<evidence type="ECO:0000256" key="3">
    <source>
        <dbReference type="SAM" id="MobiDB-lite"/>
    </source>
</evidence>
<keyword evidence="2" id="KW-0645">Protease</keyword>
<keyword evidence="1" id="KW-0378">Hydrolase</keyword>
<evidence type="ECO:0000313" key="6">
    <source>
        <dbReference type="Proteomes" id="UP001344906"/>
    </source>
</evidence>
<evidence type="ECO:0000259" key="4">
    <source>
        <dbReference type="Pfam" id="PF00326"/>
    </source>
</evidence>
<dbReference type="InterPro" id="IPR011659">
    <property type="entry name" value="WD40"/>
</dbReference>
<dbReference type="InterPro" id="IPR029058">
    <property type="entry name" value="AB_hydrolase_fold"/>
</dbReference>
<feature type="compositionally biased region" description="Polar residues" evidence="3">
    <location>
        <begin position="154"/>
        <end position="168"/>
    </location>
</feature>
<protein>
    <recommendedName>
        <fullName evidence="4">Peptidase S9 prolyl oligopeptidase catalytic domain-containing protein</fullName>
    </recommendedName>
</protein>
<dbReference type="PANTHER" id="PTHR42776">
    <property type="entry name" value="SERINE PEPTIDASE S9 FAMILY MEMBER"/>
    <property type="match status" value="1"/>
</dbReference>
<name>A0ABQ6FMI3_9CHLR</name>
<dbReference type="SUPFAM" id="SSF53474">
    <property type="entry name" value="alpha/beta-Hydrolases"/>
    <property type="match status" value="1"/>
</dbReference>
<organism evidence="5 6">
    <name type="scientific">Dictyobacter halimunensis</name>
    <dbReference type="NCBI Taxonomy" id="3026934"/>
    <lineage>
        <taxon>Bacteria</taxon>
        <taxon>Bacillati</taxon>
        <taxon>Chloroflexota</taxon>
        <taxon>Ktedonobacteria</taxon>
        <taxon>Ktedonobacterales</taxon>
        <taxon>Dictyobacteraceae</taxon>
        <taxon>Dictyobacter</taxon>
    </lineage>
</organism>
<dbReference type="InterPro" id="IPR011042">
    <property type="entry name" value="6-blade_b-propeller_TolB-like"/>
</dbReference>
<gene>
    <name evidence="5" type="ORF">KDH_22970</name>
</gene>
<sequence length="744" mass="83848">MIKTEPETFTLDDLFALWQPTMRVPLHLSPDGTTLLINVQRLKKANDTGTDQSFTKEGIPREMVGSRVRMVETASGTTRDPFPESWTSWGAQWSPDGARWIAYVYTGEQLGLVVWERSSESYRLLPPMAIRPFFGFEIPSWNKDSQSVVVKLQATSEQKQPAQTSDSAETADEGPARVFVYDPSAENTDTKEQEALPGWANGYICNLARVDVTSGEVQLLAQDWHVIGWKVAPSRDEVAVLRYVESDSRLQQFYFDLHILPLDGSAPRVVARHIPQGYGTNFSWSPDSRFLAYTTEVRGSPDQLFVVESSGQHEPAALVPEGCELKVTDEYEPPLWSHDSNKLYCMTGEGCWEFARDGGRSYRSLQTQHSEYELVGWMQPRNTAQLWQPISDHIYGLVRSEHTKMAGLALFSFDQDTDPQILDTFPRQFSDLPFAVEVDVERARIYLAVEGNEHAAELWQFQNGYKQHRSLTILNQQLRDKALGDSRLITYRTLDGQERHAALLLPRGYQEGQQVPVIVEIYGGSMQSNKLHNFGISQMIINGHQLASRGFAVLYPDIPMEDRNPASQLPGLVLPAVQRLIDLKITEPGRIGLMGQSYGGYGTLALLTQSKLFSAAIACAGFSSLIGAYLSMRSNGADHWLGWCESGQGRMGGTLWEKRDTYIENSPIFYLDRVQTPLLLVCGTEDRGAQEQAEAVFVGLRRLKKPVELRKYQGEGHWSGTWGERSYRDLSDRILSWFDQHLNT</sequence>
<evidence type="ECO:0000313" key="5">
    <source>
        <dbReference type="EMBL" id="GLV55453.1"/>
    </source>
</evidence>
<feature type="domain" description="Peptidase S9 prolyl oligopeptidase catalytic" evidence="4">
    <location>
        <begin position="576"/>
        <end position="743"/>
    </location>
</feature>
<dbReference type="InterPro" id="IPR001375">
    <property type="entry name" value="Peptidase_S9_cat"/>
</dbReference>
<evidence type="ECO:0000256" key="2">
    <source>
        <dbReference type="ARBA" id="ARBA00022825"/>
    </source>
</evidence>